<dbReference type="RefSeq" id="WP_143019817.1">
    <property type="nucleotide sequence ID" value="NZ_FMZO01000009.1"/>
</dbReference>
<dbReference type="STRING" id="1285928.SAMN04487894_109204"/>
<evidence type="ECO:0000313" key="2">
    <source>
        <dbReference type="Proteomes" id="UP000198757"/>
    </source>
</evidence>
<dbReference type="EMBL" id="FMZO01000009">
    <property type="protein sequence ID" value="SDD48937.1"/>
    <property type="molecule type" value="Genomic_DNA"/>
</dbReference>
<protein>
    <submittedName>
        <fullName evidence="1">Uncharacterized protein</fullName>
    </submittedName>
</protein>
<organism evidence="1 2">
    <name type="scientific">Niabella drilacis (strain DSM 25811 / CCM 8410 / CCUG 62505 / LMG 26954 / E90)</name>
    <dbReference type="NCBI Taxonomy" id="1285928"/>
    <lineage>
        <taxon>Bacteria</taxon>
        <taxon>Pseudomonadati</taxon>
        <taxon>Bacteroidota</taxon>
        <taxon>Chitinophagia</taxon>
        <taxon>Chitinophagales</taxon>
        <taxon>Chitinophagaceae</taxon>
        <taxon>Niabella</taxon>
    </lineage>
</organism>
<accession>A0A1G6V7F7</accession>
<keyword evidence="2" id="KW-1185">Reference proteome</keyword>
<dbReference type="AlphaFoldDB" id="A0A1G6V7F7"/>
<sequence length="339" mass="38842">MRVGPASGADFFCPLVTMGSVRQGISLERTRNTIFKEKHTGFSYYMDVWSMMGHLVGNIMIMKREIVLIAFVLLPALTFSQYKSIEKLVNGKPCDTCEVKYYMQTGNTLEYAFIGGRFNSNRLSAALNELKRSAPNAAYEQRCYVTRDSVIEIAFLDNRRGNPYPMAQSVMWGKNFDYSFMWKDGFDYKNIRVRTLLNNKQVLNDTALTDLKPVKDFIINDIKYDQETGDEKVTGTRGNYSTGRFALNVGDVVTVTLFNTKIKKEELRLYIKRVFDSPTGFFYYEVPFKAVRACLNFIDVIYYEAILERNKENFAGIVGHYGEKFNAVAAQNSHNKAIE</sequence>
<dbReference type="Proteomes" id="UP000198757">
    <property type="component" value="Unassembled WGS sequence"/>
</dbReference>
<reference evidence="2" key="1">
    <citation type="submission" date="2016-10" db="EMBL/GenBank/DDBJ databases">
        <authorList>
            <person name="Varghese N."/>
            <person name="Submissions S."/>
        </authorList>
    </citation>
    <scope>NUCLEOTIDE SEQUENCE [LARGE SCALE GENOMIC DNA]</scope>
    <source>
        <strain evidence="2">DSM 25811 / CCM 8410 / LMG 26954 / E90</strain>
    </source>
</reference>
<gene>
    <name evidence="1" type="ORF">SAMN04487894_109204</name>
</gene>
<evidence type="ECO:0000313" key="1">
    <source>
        <dbReference type="EMBL" id="SDD48937.1"/>
    </source>
</evidence>
<name>A0A1G6V7F7_NIADE</name>
<proteinExistence type="predicted"/>